<dbReference type="CDD" id="cd06218">
    <property type="entry name" value="DHOD_e_trans"/>
    <property type="match status" value="1"/>
</dbReference>
<evidence type="ECO:0000256" key="11">
    <source>
        <dbReference type="PIRSR" id="PIRSR006816-1"/>
    </source>
</evidence>
<feature type="binding site" evidence="11">
    <location>
        <begin position="73"/>
        <end position="74"/>
    </location>
    <ligand>
        <name>FAD</name>
        <dbReference type="ChEBI" id="CHEBI:57692"/>
    </ligand>
</feature>
<keyword evidence="4 12" id="KW-0001">2Fe-2S</keyword>
<dbReference type="EMBL" id="AP014945">
    <property type="protein sequence ID" value="BAU23386.1"/>
    <property type="molecule type" value="Genomic_DNA"/>
</dbReference>
<comment type="cofactor">
    <cofactor evidence="11">
        <name>FAD</name>
        <dbReference type="ChEBI" id="CHEBI:57692"/>
    </cofactor>
    <text evidence="11">Binds 1 FAD per subunit.</text>
</comment>
<dbReference type="InterPro" id="IPR039261">
    <property type="entry name" value="FNR_nucleotide-bd"/>
</dbReference>
<dbReference type="PANTHER" id="PTHR43513:SF3">
    <property type="entry name" value="DIHYDROOROTATE DEHYDROGENASE B (NAD(+)), ELECTRON TRANSFER SUBUNIT-RELATED"/>
    <property type="match status" value="1"/>
</dbReference>
<reference evidence="15" key="2">
    <citation type="journal article" date="2016" name="Int. J. Syst. Evol. Microbiol.">
        <title>Caldimicrobium thiodismutans sp. nov., a sulfur-disproportionating bacterium isolated from a hot spring.</title>
        <authorList>
            <person name="Kojima H."/>
            <person name="Umezawa K."/>
            <person name="Fukui M."/>
        </authorList>
    </citation>
    <scope>NUCLEOTIDE SEQUENCE [LARGE SCALE GENOMIC DNA]</scope>
    <source>
        <strain evidence="15">TF1</strain>
    </source>
</reference>
<dbReference type="InterPro" id="IPR037117">
    <property type="entry name" value="Dihydroorotate_DH_ele_sf"/>
</dbReference>
<evidence type="ECO:0000256" key="12">
    <source>
        <dbReference type="PIRSR" id="PIRSR006816-2"/>
    </source>
</evidence>
<keyword evidence="8 12" id="KW-0408">Iron</keyword>
<dbReference type="PROSITE" id="PS51384">
    <property type="entry name" value="FAD_FR"/>
    <property type="match status" value="1"/>
</dbReference>
<feature type="domain" description="FAD-binding FR-type" evidence="13">
    <location>
        <begin position="1"/>
        <end position="98"/>
    </location>
</feature>
<dbReference type="OrthoDB" id="9789468at2"/>
<keyword evidence="7" id="KW-0249">Electron transport</keyword>
<sequence>MEKIKVLRNLRLSERIYLLELPKKGSLLDIKPGQFLKIKLHDLRYDPLFPRPFTVHSLEEGTLKILYQVVGRGTLALSRISQGEEISVLGPLGRPYPEDLDFPLALCAGGVGVAGFGFFLERLKEELRKKTILYYGAKTSQDLVRLDYFKAFGIEIKLTTEDGTLGEKGFVTDLLERDMRDGKIKTILSCGPMPMLKVVKELSEKYGIKTYLSLETFMACGTGFCKGCVIKKKDGGYFHLCEDGPTLSAWEVIL</sequence>
<keyword evidence="3 11" id="KW-0285">Flavoprotein</keyword>
<evidence type="ECO:0000256" key="2">
    <source>
        <dbReference type="ARBA" id="ARBA00022448"/>
    </source>
</evidence>
<evidence type="ECO:0000256" key="8">
    <source>
        <dbReference type="ARBA" id="ARBA00023004"/>
    </source>
</evidence>
<dbReference type="Gene3D" id="2.10.240.10">
    <property type="entry name" value="Dihydroorotate dehydrogenase, electron transfer subunit"/>
    <property type="match status" value="1"/>
</dbReference>
<evidence type="ECO:0000256" key="9">
    <source>
        <dbReference type="ARBA" id="ARBA00023014"/>
    </source>
</evidence>
<dbReference type="GO" id="GO:0016491">
    <property type="term" value="F:oxidoreductase activity"/>
    <property type="evidence" value="ECO:0007669"/>
    <property type="project" value="InterPro"/>
</dbReference>
<comment type="cofactor">
    <cofactor evidence="10">
        <name>[2Fe-2S] cluster</name>
        <dbReference type="ChEBI" id="CHEBI:190135"/>
    </cofactor>
</comment>
<evidence type="ECO:0000256" key="7">
    <source>
        <dbReference type="ARBA" id="ARBA00022982"/>
    </source>
</evidence>
<evidence type="ECO:0000313" key="15">
    <source>
        <dbReference type="Proteomes" id="UP000068196"/>
    </source>
</evidence>
<dbReference type="Gene3D" id="3.40.50.80">
    <property type="entry name" value="Nucleotide-binding domain of ferredoxin-NADP reductase (FNR) module"/>
    <property type="match status" value="1"/>
</dbReference>
<evidence type="ECO:0000256" key="5">
    <source>
        <dbReference type="ARBA" id="ARBA00022723"/>
    </source>
</evidence>
<dbReference type="InterPro" id="IPR017927">
    <property type="entry name" value="FAD-bd_FR_type"/>
</dbReference>
<feature type="binding site" evidence="12">
    <location>
        <position position="220"/>
    </location>
    <ligand>
        <name>[2Fe-2S] cluster</name>
        <dbReference type="ChEBI" id="CHEBI:190135"/>
    </ligand>
</feature>
<dbReference type="KEGG" id="cthi:THC_1002"/>
<dbReference type="AlphaFoldDB" id="A0A0U4W2T2"/>
<dbReference type="InterPro" id="IPR017938">
    <property type="entry name" value="Riboflavin_synthase-like_b-brl"/>
</dbReference>
<dbReference type="InterPro" id="IPR008333">
    <property type="entry name" value="Cbr1-like_FAD-bd_dom"/>
</dbReference>
<dbReference type="SUPFAM" id="SSF63380">
    <property type="entry name" value="Riboflavin synthase domain-like"/>
    <property type="match status" value="1"/>
</dbReference>
<evidence type="ECO:0000259" key="13">
    <source>
        <dbReference type="PROSITE" id="PS51384"/>
    </source>
</evidence>
<dbReference type="GO" id="GO:0051537">
    <property type="term" value="F:2 iron, 2 sulfur cluster binding"/>
    <property type="evidence" value="ECO:0007669"/>
    <property type="project" value="UniProtKB-KW"/>
</dbReference>
<gene>
    <name evidence="14" type="ORF">THC_1002</name>
</gene>
<reference evidence="14 15" key="1">
    <citation type="journal article" date="2016" name="Int. J. Syst. Evol. Microbiol.">
        <title>Caldimicrobium thiodismutans sp. nov., a sulfur-disproportionating bacterium isolated from a hot spring, and emended description of the genus Caldimicrobium.</title>
        <authorList>
            <person name="Kojima H."/>
            <person name="Umezawa K."/>
            <person name="Fukui M."/>
        </authorList>
    </citation>
    <scope>NUCLEOTIDE SEQUENCE [LARGE SCALE GENOMIC DNA]</scope>
    <source>
        <strain evidence="14 15">TF1</strain>
    </source>
</reference>
<keyword evidence="6 11" id="KW-0274">FAD</keyword>
<evidence type="ECO:0000256" key="6">
    <source>
        <dbReference type="ARBA" id="ARBA00022827"/>
    </source>
</evidence>
<dbReference type="STRING" id="1653476.THC_1002"/>
<keyword evidence="5 12" id="KW-0479">Metal-binding</keyword>
<dbReference type="PANTHER" id="PTHR43513">
    <property type="entry name" value="DIHYDROOROTATE DEHYDROGENASE B (NAD(+)), ELECTRON TRANSFER SUBUNIT"/>
    <property type="match status" value="1"/>
</dbReference>
<dbReference type="InterPro" id="IPR019480">
    <property type="entry name" value="Dihydroorotate_DH_Fe-S-bd"/>
</dbReference>
<dbReference type="Pfam" id="PF00970">
    <property type="entry name" value="FAD_binding_6"/>
    <property type="match status" value="1"/>
</dbReference>
<dbReference type="RefSeq" id="WP_068514219.1">
    <property type="nucleotide sequence ID" value="NZ_AP014945.1"/>
</dbReference>
<comment type="similarity">
    <text evidence="1">Belongs to the PyrK family.</text>
</comment>
<dbReference type="InterPro" id="IPR012165">
    <property type="entry name" value="Cyt_c3_hydrogenase_gsu"/>
</dbReference>
<feature type="binding site" evidence="12">
    <location>
        <position position="241"/>
    </location>
    <ligand>
        <name>[2Fe-2S] cluster</name>
        <dbReference type="ChEBI" id="CHEBI:190135"/>
    </ligand>
</feature>
<dbReference type="PIRSF" id="PIRSF006816">
    <property type="entry name" value="Cyc3_hyd_g"/>
    <property type="match status" value="1"/>
</dbReference>
<comment type="cofactor">
    <cofactor evidence="12">
        <name>[2Fe-2S] cluster</name>
        <dbReference type="ChEBI" id="CHEBI:190135"/>
    </cofactor>
    <text evidence="12">Binds 1 [2Fe-2S] cluster per subunit.</text>
</comment>
<feature type="binding site" evidence="12">
    <location>
        <position position="228"/>
    </location>
    <ligand>
        <name>[2Fe-2S] cluster</name>
        <dbReference type="ChEBI" id="CHEBI:190135"/>
    </ligand>
</feature>
<feature type="binding site" evidence="12">
    <location>
        <position position="225"/>
    </location>
    <ligand>
        <name>[2Fe-2S] cluster</name>
        <dbReference type="ChEBI" id="CHEBI:190135"/>
    </ligand>
</feature>
<keyword evidence="15" id="KW-1185">Reference proteome</keyword>
<keyword evidence="2" id="KW-0813">Transport</keyword>
<evidence type="ECO:0000256" key="4">
    <source>
        <dbReference type="ARBA" id="ARBA00022714"/>
    </source>
</evidence>
<dbReference type="Pfam" id="PF10418">
    <property type="entry name" value="DHODB_Fe-S_bind"/>
    <property type="match status" value="1"/>
</dbReference>
<dbReference type="Pfam" id="PF00175">
    <property type="entry name" value="NAD_binding_1"/>
    <property type="match status" value="1"/>
</dbReference>
<dbReference type="InterPro" id="IPR050353">
    <property type="entry name" value="PyrK_electron_transfer"/>
</dbReference>
<protein>
    <recommendedName>
        <fullName evidence="13">FAD-binding FR-type domain-containing protein</fullName>
    </recommendedName>
</protein>
<proteinExistence type="inferred from homology"/>
<evidence type="ECO:0000313" key="14">
    <source>
        <dbReference type="EMBL" id="BAU23386.1"/>
    </source>
</evidence>
<dbReference type="Gene3D" id="2.40.30.10">
    <property type="entry name" value="Translation factors"/>
    <property type="match status" value="1"/>
</dbReference>
<accession>A0A0U4W2T2</accession>
<evidence type="ECO:0000256" key="10">
    <source>
        <dbReference type="ARBA" id="ARBA00034078"/>
    </source>
</evidence>
<dbReference type="GO" id="GO:0006221">
    <property type="term" value="P:pyrimidine nucleotide biosynthetic process"/>
    <property type="evidence" value="ECO:0007669"/>
    <property type="project" value="InterPro"/>
</dbReference>
<keyword evidence="9 12" id="KW-0411">Iron-sulfur</keyword>
<dbReference type="SUPFAM" id="SSF52343">
    <property type="entry name" value="Ferredoxin reductase-like, C-terminal NADP-linked domain"/>
    <property type="match status" value="1"/>
</dbReference>
<name>A0A0U4W2T2_9BACT</name>
<dbReference type="InterPro" id="IPR001433">
    <property type="entry name" value="OxRdtase_FAD/NAD-bd"/>
</dbReference>
<dbReference type="Proteomes" id="UP000068196">
    <property type="component" value="Chromosome"/>
</dbReference>
<dbReference type="GO" id="GO:0050660">
    <property type="term" value="F:flavin adenine dinucleotide binding"/>
    <property type="evidence" value="ECO:0007669"/>
    <property type="project" value="InterPro"/>
</dbReference>
<dbReference type="GO" id="GO:0046872">
    <property type="term" value="F:metal ion binding"/>
    <property type="evidence" value="ECO:0007669"/>
    <property type="project" value="UniProtKB-KW"/>
</dbReference>
<organism evidence="14 15">
    <name type="scientific">Caldimicrobium thiodismutans</name>
    <dbReference type="NCBI Taxonomy" id="1653476"/>
    <lineage>
        <taxon>Bacteria</taxon>
        <taxon>Pseudomonadati</taxon>
        <taxon>Thermodesulfobacteriota</taxon>
        <taxon>Thermodesulfobacteria</taxon>
        <taxon>Thermodesulfobacteriales</taxon>
        <taxon>Thermodesulfobacteriaceae</taxon>
        <taxon>Caldimicrobium</taxon>
    </lineage>
</organism>
<feature type="binding site" evidence="11">
    <location>
        <begin position="66"/>
        <end position="68"/>
    </location>
    <ligand>
        <name>FAD</name>
        <dbReference type="ChEBI" id="CHEBI:57692"/>
    </ligand>
</feature>
<evidence type="ECO:0000256" key="1">
    <source>
        <dbReference type="ARBA" id="ARBA00006422"/>
    </source>
</evidence>
<evidence type="ECO:0000256" key="3">
    <source>
        <dbReference type="ARBA" id="ARBA00022630"/>
    </source>
</evidence>